<keyword evidence="5 7" id="KW-1133">Transmembrane helix</keyword>
<dbReference type="Gene3D" id="1.20.1250.20">
    <property type="entry name" value="MFS general substrate transporter like domains"/>
    <property type="match status" value="1"/>
</dbReference>
<feature type="domain" description="Major facilitator superfamily (MFS) profile" evidence="8">
    <location>
        <begin position="8"/>
        <end position="391"/>
    </location>
</feature>
<feature type="transmembrane region" description="Helical" evidence="7">
    <location>
        <begin position="345"/>
        <end position="362"/>
    </location>
</feature>
<sequence length="399" mass="42998">MSADQKKKIFILMINMFIAVASFGIVIPILPSYLVSIDQGGMAAGLMIAIFAASQFIFSPVAGKWADQYGRRKMIIYGLFGLTISMFVFYASDSIWILYFSRVIGGVGAAMLIPAIFAYIADITTFDQRAKGTSMVSAAMSLGIVVGPGIGGFLADYTLKLPFLVSALVSLGAAVFSVIWLKEHDATDANPSLAAKLTDEESMFTKIGRSTKMPYFIPLIITLVMSFGLLAYESVVGLYLDNQFDSTAKDIAVMITATGVVSVIVQLFVVDRIVRRYGEVSILVAFLGVAAFGFLLSLFAGSYAMFFAVSLIIFLATSILRPVLNTLISKMADGEVGFAMGMNNAYMSIGNVIGPLLAGVLYDINIVYPFILGLIMLLITLLITTAWQRSRAAKNSAVI</sequence>
<feature type="transmembrane region" description="Helical" evidence="7">
    <location>
        <begin position="213"/>
        <end position="231"/>
    </location>
</feature>
<dbReference type="RefSeq" id="WP_058384165.1">
    <property type="nucleotide sequence ID" value="NZ_CP013661.2"/>
</dbReference>
<evidence type="ECO:0000256" key="5">
    <source>
        <dbReference type="ARBA" id="ARBA00022989"/>
    </source>
</evidence>
<dbReference type="SUPFAM" id="SSF103473">
    <property type="entry name" value="MFS general substrate transporter"/>
    <property type="match status" value="1"/>
</dbReference>
<feature type="transmembrane region" description="Helical" evidence="7">
    <location>
        <begin position="9"/>
        <end position="30"/>
    </location>
</feature>
<dbReference type="InterPro" id="IPR001958">
    <property type="entry name" value="Tet-R_TetA/multi-R_MdtG-like"/>
</dbReference>
<protein>
    <submittedName>
        <fullName evidence="9">Multidrug transporter</fullName>
    </submittedName>
</protein>
<feature type="transmembrane region" description="Helical" evidence="7">
    <location>
        <begin position="161"/>
        <end position="181"/>
    </location>
</feature>
<feature type="transmembrane region" description="Helical" evidence="7">
    <location>
        <begin position="97"/>
        <end position="121"/>
    </location>
</feature>
<feature type="transmembrane region" description="Helical" evidence="7">
    <location>
        <begin position="133"/>
        <end position="155"/>
    </location>
</feature>
<dbReference type="InterPro" id="IPR005829">
    <property type="entry name" value="Sugar_transporter_CS"/>
</dbReference>
<feature type="transmembrane region" description="Helical" evidence="7">
    <location>
        <begin position="74"/>
        <end position="91"/>
    </location>
</feature>
<evidence type="ECO:0000256" key="4">
    <source>
        <dbReference type="ARBA" id="ARBA00022692"/>
    </source>
</evidence>
<dbReference type="InterPro" id="IPR011701">
    <property type="entry name" value="MFS"/>
</dbReference>
<dbReference type="PRINTS" id="PR01035">
    <property type="entry name" value="TCRTETA"/>
</dbReference>
<feature type="transmembrane region" description="Helical" evidence="7">
    <location>
        <begin position="306"/>
        <end position="324"/>
    </location>
</feature>
<dbReference type="InterPro" id="IPR020846">
    <property type="entry name" value="MFS_dom"/>
</dbReference>
<accession>A0ABM5WTB2</accession>
<keyword evidence="4 7" id="KW-0812">Transmembrane</keyword>
<dbReference type="PROSITE" id="PS00216">
    <property type="entry name" value="SUGAR_TRANSPORT_1"/>
    <property type="match status" value="1"/>
</dbReference>
<evidence type="ECO:0000313" key="10">
    <source>
        <dbReference type="Proteomes" id="UP000065533"/>
    </source>
</evidence>
<feature type="transmembrane region" description="Helical" evidence="7">
    <location>
        <begin position="282"/>
        <end position="300"/>
    </location>
</feature>
<dbReference type="EMBL" id="CP013661">
    <property type="protein sequence ID" value="ALS77486.1"/>
    <property type="molecule type" value="Genomic_DNA"/>
</dbReference>
<keyword evidence="10" id="KW-1185">Reference proteome</keyword>
<dbReference type="PROSITE" id="PS50850">
    <property type="entry name" value="MFS"/>
    <property type="match status" value="1"/>
</dbReference>
<keyword evidence="6 7" id="KW-0472">Membrane</keyword>
<dbReference type="Proteomes" id="UP000065533">
    <property type="component" value="Chromosome"/>
</dbReference>
<dbReference type="Pfam" id="PF07690">
    <property type="entry name" value="MFS_1"/>
    <property type="match status" value="1"/>
</dbReference>
<evidence type="ECO:0000256" key="1">
    <source>
        <dbReference type="ARBA" id="ARBA00004651"/>
    </source>
</evidence>
<proteinExistence type="inferred from homology"/>
<evidence type="ECO:0000256" key="3">
    <source>
        <dbReference type="ARBA" id="ARBA00022448"/>
    </source>
</evidence>
<evidence type="ECO:0000259" key="8">
    <source>
        <dbReference type="PROSITE" id="PS50850"/>
    </source>
</evidence>
<dbReference type="CDD" id="cd17325">
    <property type="entry name" value="MFS_MdtG_SLC18_like"/>
    <property type="match status" value="1"/>
</dbReference>
<dbReference type="PANTHER" id="PTHR23504:SF115">
    <property type="entry name" value="MULTIDRUG RESISTANCE PROTEIN 2"/>
    <property type="match status" value="1"/>
</dbReference>
<comment type="similarity">
    <text evidence="2">Belongs to the major facilitator superfamily. TCR/Tet family.</text>
</comment>
<dbReference type="PANTHER" id="PTHR23504">
    <property type="entry name" value="MAJOR FACILITATOR SUPERFAMILY DOMAIN-CONTAINING PROTEIN 10"/>
    <property type="match status" value="1"/>
</dbReference>
<organism evidence="9 10">
    <name type="scientific">Planococcus kocurii</name>
    <dbReference type="NCBI Taxonomy" id="1374"/>
    <lineage>
        <taxon>Bacteria</taxon>
        <taxon>Bacillati</taxon>
        <taxon>Bacillota</taxon>
        <taxon>Bacilli</taxon>
        <taxon>Bacillales</taxon>
        <taxon>Caryophanaceae</taxon>
        <taxon>Planococcus</taxon>
    </lineage>
</organism>
<feature type="transmembrane region" description="Helical" evidence="7">
    <location>
        <begin position="251"/>
        <end position="270"/>
    </location>
</feature>
<gene>
    <name evidence="9" type="ORF">AUO94_01995</name>
</gene>
<evidence type="ECO:0000313" key="9">
    <source>
        <dbReference type="EMBL" id="ALS77486.1"/>
    </source>
</evidence>
<dbReference type="InterPro" id="IPR036259">
    <property type="entry name" value="MFS_trans_sf"/>
</dbReference>
<name>A0ABM5WTB2_9BACL</name>
<evidence type="ECO:0000256" key="2">
    <source>
        <dbReference type="ARBA" id="ARBA00007520"/>
    </source>
</evidence>
<keyword evidence="3" id="KW-0813">Transport</keyword>
<evidence type="ECO:0000256" key="6">
    <source>
        <dbReference type="ARBA" id="ARBA00023136"/>
    </source>
</evidence>
<comment type="subcellular location">
    <subcellularLocation>
        <location evidence="1">Cell membrane</location>
        <topology evidence="1">Multi-pass membrane protein</topology>
    </subcellularLocation>
</comment>
<evidence type="ECO:0000256" key="7">
    <source>
        <dbReference type="SAM" id="Phobius"/>
    </source>
</evidence>
<feature type="transmembrane region" description="Helical" evidence="7">
    <location>
        <begin position="42"/>
        <end position="62"/>
    </location>
</feature>
<feature type="transmembrane region" description="Helical" evidence="7">
    <location>
        <begin position="368"/>
        <end position="387"/>
    </location>
</feature>
<reference evidence="9" key="1">
    <citation type="submission" date="2016-01" db="EMBL/GenBank/DDBJ databases">
        <title>Complete genome of Planococcus kocurri type strain.</title>
        <authorList>
            <person name="See-Too W.S."/>
        </authorList>
    </citation>
    <scope>NUCLEOTIDE SEQUENCE [LARGE SCALE GENOMIC DNA]</scope>
    <source>
        <strain evidence="9">ATCC 43650</strain>
    </source>
</reference>